<evidence type="ECO:0000313" key="2">
    <source>
        <dbReference type="Proteomes" id="UP001154282"/>
    </source>
</evidence>
<dbReference type="EMBL" id="CAMGYJ010000007">
    <property type="protein sequence ID" value="CAI0440806.1"/>
    <property type="molecule type" value="Genomic_DNA"/>
</dbReference>
<name>A0AAV0M3C9_9ROSI</name>
<dbReference type="AlphaFoldDB" id="A0AAV0M3C9"/>
<evidence type="ECO:0000313" key="1">
    <source>
        <dbReference type="EMBL" id="CAI0440806.1"/>
    </source>
</evidence>
<keyword evidence="2" id="KW-1185">Reference proteome</keyword>
<dbReference type="Proteomes" id="UP001154282">
    <property type="component" value="Unassembled WGS sequence"/>
</dbReference>
<proteinExistence type="predicted"/>
<comment type="caution">
    <text evidence="1">The sequence shown here is derived from an EMBL/GenBank/DDBJ whole genome shotgun (WGS) entry which is preliminary data.</text>
</comment>
<organism evidence="1 2">
    <name type="scientific">Linum tenue</name>
    <dbReference type="NCBI Taxonomy" id="586396"/>
    <lineage>
        <taxon>Eukaryota</taxon>
        <taxon>Viridiplantae</taxon>
        <taxon>Streptophyta</taxon>
        <taxon>Embryophyta</taxon>
        <taxon>Tracheophyta</taxon>
        <taxon>Spermatophyta</taxon>
        <taxon>Magnoliopsida</taxon>
        <taxon>eudicotyledons</taxon>
        <taxon>Gunneridae</taxon>
        <taxon>Pentapetalae</taxon>
        <taxon>rosids</taxon>
        <taxon>fabids</taxon>
        <taxon>Malpighiales</taxon>
        <taxon>Linaceae</taxon>
        <taxon>Linum</taxon>
    </lineage>
</organism>
<protein>
    <submittedName>
        <fullName evidence="1">Uncharacterized protein</fullName>
    </submittedName>
</protein>
<reference evidence="1" key="1">
    <citation type="submission" date="2022-08" db="EMBL/GenBank/DDBJ databases">
        <authorList>
            <person name="Gutierrez-Valencia J."/>
        </authorList>
    </citation>
    <scope>NUCLEOTIDE SEQUENCE</scope>
</reference>
<accession>A0AAV0M3C9</accession>
<sequence length="83" mass="9174">MFLKTSATASSMASTGVGFTPPTSLTIQLPTLCHVPRLPSMAITTHPECGNSKATVTCQREHLECALCRCLGHPHRRMPRRRW</sequence>
<gene>
    <name evidence="1" type="ORF">LITE_LOCUS26639</name>
</gene>